<reference evidence="2" key="1">
    <citation type="journal article" date="2011" name="Nat. Biotechnol.">
        <title>The genomic sequence of the Chinese hamster ovary (CHO)-K1 cell line.</title>
        <authorList>
            <person name="Xu X."/>
            <person name="Nagarajan H."/>
            <person name="Lewis N.E."/>
            <person name="Pan S."/>
            <person name="Cai Z."/>
            <person name="Liu X."/>
            <person name="Chen W."/>
            <person name="Xie M."/>
            <person name="Wang W."/>
            <person name="Hammond S."/>
            <person name="Andersen M.R."/>
            <person name="Neff N."/>
            <person name="Passarelli B."/>
            <person name="Koh W."/>
            <person name="Fan H.C."/>
            <person name="Wang J."/>
            <person name="Gui Y."/>
            <person name="Lee K.H."/>
            <person name="Betenbaugh M.J."/>
            <person name="Quake S.R."/>
            <person name="Famili I."/>
            <person name="Palsson B.O."/>
            <person name="Wang J."/>
        </authorList>
    </citation>
    <scope>NUCLEOTIDE SEQUENCE [LARGE SCALE GENOMIC DNA]</scope>
    <source>
        <strain evidence="2">CHO K1 cell line</strain>
    </source>
</reference>
<dbReference type="AlphaFoldDB" id="G3H6U9"/>
<dbReference type="Proteomes" id="UP000001075">
    <property type="component" value="Unassembled WGS sequence"/>
</dbReference>
<evidence type="ECO:0000313" key="2">
    <source>
        <dbReference type="Proteomes" id="UP000001075"/>
    </source>
</evidence>
<evidence type="ECO:0000313" key="1">
    <source>
        <dbReference type="EMBL" id="EGV97751.1"/>
    </source>
</evidence>
<dbReference type="InParanoid" id="G3H6U9"/>
<organism evidence="1 2">
    <name type="scientific">Cricetulus griseus</name>
    <name type="common">Chinese hamster</name>
    <name type="synonym">Cricetulus barabensis griseus</name>
    <dbReference type="NCBI Taxonomy" id="10029"/>
    <lineage>
        <taxon>Eukaryota</taxon>
        <taxon>Metazoa</taxon>
        <taxon>Chordata</taxon>
        <taxon>Craniata</taxon>
        <taxon>Vertebrata</taxon>
        <taxon>Euteleostomi</taxon>
        <taxon>Mammalia</taxon>
        <taxon>Eutheria</taxon>
        <taxon>Euarchontoglires</taxon>
        <taxon>Glires</taxon>
        <taxon>Rodentia</taxon>
        <taxon>Myomorpha</taxon>
        <taxon>Muroidea</taxon>
        <taxon>Cricetidae</taxon>
        <taxon>Cricetinae</taxon>
        <taxon>Cricetulus</taxon>
    </lineage>
</organism>
<sequence>MPTPQMQSENDIDVSPVKCEGWKGSLKGYAMTKYLCNASRFFLCGLRKSSGWHDDSRCQK</sequence>
<proteinExistence type="predicted"/>
<dbReference type="EMBL" id="JH000181">
    <property type="protein sequence ID" value="EGV97751.1"/>
    <property type="molecule type" value="Genomic_DNA"/>
</dbReference>
<protein>
    <submittedName>
        <fullName evidence="1">Uncharacterized protein</fullName>
    </submittedName>
</protein>
<gene>
    <name evidence="1" type="ORF">I79_006069</name>
</gene>
<name>G3H6U9_CRIGR</name>
<accession>G3H6U9</accession>